<accession>A0A561SUP0</accession>
<keyword evidence="2 5" id="KW-0812">Transmembrane</keyword>
<protein>
    <submittedName>
        <fullName evidence="6">Protein-S-isoprenylcysteine O-methyltransferase Ste14</fullName>
    </submittedName>
</protein>
<comment type="subcellular location">
    <subcellularLocation>
        <location evidence="1">Endomembrane system</location>
        <topology evidence="1">Multi-pass membrane protein</topology>
    </subcellularLocation>
</comment>
<dbReference type="Gene3D" id="1.20.120.1630">
    <property type="match status" value="1"/>
</dbReference>
<proteinExistence type="predicted"/>
<sequence>MDVGSRRRRAALASAAFMLAGPGTVAGVVPYLLTRWRARSPLPGGTAARVTGTVLIGGGAAVITSAFARFVREGLGTPVPVAAPTELVVGGIYRYVRNPMYLALASTVLGQALVLGRGRLLLYVGIMSGPVDAYVLLCEEPRLAARFGEQYERYRAAVPRWLPRLRPWNPEQELGDHARVGSRA</sequence>
<dbReference type="GO" id="GO:0032259">
    <property type="term" value="P:methylation"/>
    <property type="evidence" value="ECO:0007669"/>
    <property type="project" value="UniProtKB-KW"/>
</dbReference>
<evidence type="ECO:0000313" key="7">
    <source>
        <dbReference type="Proteomes" id="UP000321261"/>
    </source>
</evidence>
<reference evidence="6 7" key="1">
    <citation type="submission" date="2019-06" db="EMBL/GenBank/DDBJ databases">
        <title>Sequencing the genomes of 1000 actinobacteria strains.</title>
        <authorList>
            <person name="Klenk H.-P."/>
        </authorList>
    </citation>
    <scope>NUCLEOTIDE SEQUENCE [LARGE SCALE GENOMIC DNA]</scope>
    <source>
        <strain evidence="6 7">DSM 45671</strain>
    </source>
</reference>
<keyword evidence="6" id="KW-0808">Transferase</keyword>
<dbReference type="AlphaFoldDB" id="A0A561SUP0"/>
<dbReference type="EMBL" id="VIWU01000001">
    <property type="protein sequence ID" value="TWF78581.1"/>
    <property type="molecule type" value="Genomic_DNA"/>
</dbReference>
<comment type="caution">
    <text evidence="6">The sequence shown here is derived from an EMBL/GenBank/DDBJ whole genome shotgun (WGS) entry which is preliminary data.</text>
</comment>
<feature type="transmembrane region" description="Helical" evidence="5">
    <location>
        <begin position="50"/>
        <end position="71"/>
    </location>
</feature>
<evidence type="ECO:0000256" key="3">
    <source>
        <dbReference type="ARBA" id="ARBA00022989"/>
    </source>
</evidence>
<evidence type="ECO:0000313" key="6">
    <source>
        <dbReference type="EMBL" id="TWF78581.1"/>
    </source>
</evidence>
<dbReference type="GO" id="GO:0008168">
    <property type="term" value="F:methyltransferase activity"/>
    <property type="evidence" value="ECO:0007669"/>
    <property type="project" value="UniProtKB-KW"/>
</dbReference>
<evidence type="ECO:0000256" key="5">
    <source>
        <dbReference type="SAM" id="Phobius"/>
    </source>
</evidence>
<keyword evidence="3 5" id="KW-1133">Transmembrane helix</keyword>
<evidence type="ECO:0000256" key="2">
    <source>
        <dbReference type="ARBA" id="ARBA00022692"/>
    </source>
</evidence>
<dbReference type="Proteomes" id="UP000321261">
    <property type="component" value="Unassembled WGS sequence"/>
</dbReference>
<evidence type="ECO:0000256" key="1">
    <source>
        <dbReference type="ARBA" id="ARBA00004127"/>
    </source>
</evidence>
<dbReference type="InterPro" id="IPR007318">
    <property type="entry name" value="Phopholipid_MeTrfase"/>
</dbReference>
<dbReference type="RefSeq" id="WP_212612599.1">
    <property type="nucleotide sequence ID" value="NZ_VIWU01000001.1"/>
</dbReference>
<name>A0A561SUP0_9PSEU</name>
<keyword evidence="4 5" id="KW-0472">Membrane</keyword>
<keyword evidence="7" id="KW-1185">Reference proteome</keyword>
<evidence type="ECO:0000256" key="4">
    <source>
        <dbReference type="ARBA" id="ARBA00023136"/>
    </source>
</evidence>
<organism evidence="6 7">
    <name type="scientific">Pseudonocardia hierapolitana</name>
    <dbReference type="NCBI Taxonomy" id="1128676"/>
    <lineage>
        <taxon>Bacteria</taxon>
        <taxon>Bacillati</taxon>
        <taxon>Actinomycetota</taxon>
        <taxon>Actinomycetes</taxon>
        <taxon>Pseudonocardiales</taxon>
        <taxon>Pseudonocardiaceae</taxon>
        <taxon>Pseudonocardia</taxon>
    </lineage>
</organism>
<gene>
    <name evidence="6" type="ORF">FHX44_114504</name>
</gene>
<dbReference type="Pfam" id="PF04191">
    <property type="entry name" value="PEMT"/>
    <property type="match status" value="1"/>
</dbReference>
<keyword evidence="6" id="KW-0489">Methyltransferase</keyword>
<dbReference type="GO" id="GO:0012505">
    <property type="term" value="C:endomembrane system"/>
    <property type="evidence" value="ECO:0007669"/>
    <property type="project" value="UniProtKB-SubCell"/>
</dbReference>